<dbReference type="PANTHER" id="PTHR43405:SF1">
    <property type="entry name" value="GLYCOSYL HYDROLASE DIGH"/>
    <property type="match status" value="1"/>
</dbReference>
<reference evidence="4 5" key="1">
    <citation type="submission" date="2018-06" db="EMBL/GenBank/DDBJ databases">
        <title>Mucibacter soli gen. nov., sp. nov., a new member of the family Chitinophagaceae producing mucin.</title>
        <authorList>
            <person name="Kim M.-K."/>
            <person name="Park S."/>
            <person name="Kim T.-S."/>
            <person name="Joung Y."/>
            <person name="Han J.-H."/>
            <person name="Kim S.B."/>
        </authorList>
    </citation>
    <scope>NUCLEOTIDE SEQUENCE [LARGE SCALE GENOMIC DNA]</scope>
    <source>
        <strain evidence="4 5">R1-15</strain>
    </source>
</reference>
<proteinExistence type="predicted"/>
<feature type="signal peptide" evidence="2">
    <location>
        <begin position="1"/>
        <end position="22"/>
    </location>
</feature>
<comment type="caution">
    <text evidence="4">The sequence shown here is derived from an EMBL/GenBank/DDBJ whole genome shotgun (WGS) entry which is preliminary data.</text>
</comment>
<evidence type="ECO:0000313" key="4">
    <source>
        <dbReference type="EMBL" id="PZF73216.1"/>
    </source>
</evidence>
<protein>
    <recommendedName>
        <fullName evidence="3">Glycosyl hydrolase-like 10 domain-containing protein</fullName>
    </recommendedName>
</protein>
<dbReference type="OrthoDB" id="9773203at2"/>
<keyword evidence="5" id="KW-1185">Reference proteome</keyword>
<dbReference type="PANTHER" id="PTHR43405">
    <property type="entry name" value="GLYCOSYL HYDROLASE DIGH"/>
    <property type="match status" value="1"/>
</dbReference>
<dbReference type="Pfam" id="PF02638">
    <property type="entry name" value="GHL10"/>
    <property type="match status" value="1"/>
</dbReference>
<dbReference type="Gene3D" id="3.20.20.80">
    <property type="entry name" value="Glycosidases"/>
    <property type="match status" value="1"/>
</dbReference>
<dbReference type="AlphaFoldDB" id="A0A2W2BI76"/>
<evidence type="ECO:0000313" key="5">
    <source>
        <dbReference type="Proteomes" id="UP000248745"/>
    </source>
</evidence>
<keyword evidence="1 2" id="KW-0732">Signal</keyword>
<name>A0A2W2BI76_9BACT</name>
<dbReference type="Proteomes" id="UP000248745">
    <property type="component" value="Unassembled WGS sequence"/>
</dbReference>
<feature type="domain" description="Glycosyl hydrolase-like 10" evidence="3">
    <location>
        <begin position="28"/>
        <end position="337"/>
    </location>
</feature>
<dbReference type="InterPro" id="IPR017853">
    <property type="entry name" value="GH"/>
</dbReference>
<dbReference type="EMBL" id="QKTW01000015">
    <property type="protein sequence ID" value="PZF73216.1"/>
    <property type="molecule type" value="Genomic_DNA"/>
</dbReference>
<accession>A0A2W2BI76</accession>
<evidence type="ECO:0000259" key="3">
    <source>
        <dbReference type="Pfam" id="PF02638"/>
    </source>
</evidence>
<dbReference type="SUPFAM" id="SSF51445">
    <property type="entry name" value="(Trans)glycosidases"/>
    <property type="match status" value="1"/>
</dbReference>
<evidence type="ECO:0000256" key="2">
    <source>
        <dbReference type="SAM" id="SignalP"/>
    </source>
</evidence>
<feature type="chain" id="PRO_5016028462" description="Glycosyl hydrolase-like 10 domain-containing protein" evidence="2">
    <location>
        <begin position="23"/>
        <end position="502"/>
    </location>
</feature>
<dbReference type="InterPro" id="IPR052177">
    <property type="entry name" value="Divisome_Glycosyl_Hydrolase"/>
</dbReference>
<evidence type="ECO:0000256" key="1">
    <source>
        <dbReference type="ARBA" id="ARBA00022729"/>
    </source>
</evidence>
<dbReference type="InterPro" id="IPR003790">
    <property type="entry name" value="GHL10"/>
</dbReference>
<organism evidence="4 5">
    <name type="scientific">Taibaiella soli</name>
    <dbReference type="NCBI Taxonomy" id="1649169"/>
    <lineage>
        <taxon>Bacteria</taxon>
        <taxon>Pseudomonadati</taxon>
        <taxon>Bacteroidota</taxon>
        <taxon>Chitinophagia</taxon>
        <taxon>Chitinophagales</taxon>
        <taxon>Chitinophagaceae</taxon>
        <taxon>Taibaiella</taxon>
    </lineage>
</organism>
<sequence>MRLGTRILLLSFAFFAATKLYAQSPKREFRAAWIATVANIDWPSKPGLPAMQQQQEFIRRLDALKEIGCNVVIVQVRPSCDAIYPSPVEPWSRYLTGRQGQPPFPFYDPLKFMIEETHKRQMEFHAWFNPFRALVDSKKNPNPPNHVTFMHPDWVVSYGGKSYLNPGIPEVREYVTNIITDVVKRYDIDAVHLDDYFYPYRIAGQEFADQATFMKYGQTFSNKNDWRRNNINLFVSVLNTNIKRIKYNVKLGISPFGVWRNATSDPEGSKTRAGQTTYDDLYADVVQWLQKGWIDYLLPQLYWEHAHKAAPFEVLLPWWQQHHYGRHIYYGLGVYRMIGASAGAWAGPKELLWQINDIRKTSDAPGFSFYSASSFDKIPHTILDSLHARYTGNIAFPPAMKWLDSIPPAAPVIKATPSAEGTLIEWHINNPKEEPLRYAVYRFANNEPINLERSDKIIALISDKSFLDAKANDFGKCTYVVTALDRTWNESKASNALSLSPQ</sequence>
<dbReference type="RefSeq" id="WP_110998793.1">
    <property type="nucleotide sequence ID" value="NZ_QKTW01000015.1"/>
</dbReference>
<gene>
    <name evidence="4" type="ORF">DN068_10120</name>
</gene>